<protein>
    <recommendedName>
        <fullName evidence="3">Dienelactone hydrolase domain-containing protein</fullName>
    </recommendedName>
</protein>
<dbReference type="Proteomes" id="UP000468581">
    <property type="component" value="Unassembled WGS sequence"/>
</dbReference>
<gene>
    <name evidence="4" type="ORF">GWK08_01015</name>
</gene>
<organism evidence="4 5">
    <name type="scientific">Leptobacterium flavescens</name>
    <dbReference type="NCBI Taxonomy" id="472055"/>
    <lineage>
        <taxon>Bacteria</taxon>
        <taxon>Pseudomonadati</taxon>
        <taxon>Bacteroidota</taxon>
        <taxon>Flavobacteriia</taxon>
        <taxon>Flavobacteriales</taxon>
        <taxon>Flavobacteriaceae</taxon>
        <taxon>Leptobacterium</taxon>
    </lineage>
</organism>
<dbReference type="GO" id="GO:0052689">
    <property type="term" value="F:carboxylic ester hydrolase activity"/>
    <property type="evidence" value="ECO:0007669"/>
    <property type="project" value="UniProtKB-ARBA"/>
</dbReference>
<comment type="caution">
    <text evidence="4">The sequence shown here is derived from an EMBL/GenBank/DDBJ whole genome shotgun (WGS) entry which is preliminary data.</text>
</comment>
<proteinExistence type="predicted"/>
<evidence type="ECO:0000256" key="2">
    <source>
        <dbReference type="SAM" id="Phobius"/>
    </source>
</evidence>
<dbReference type="PANTHER" id="PTHR22946:SF9">
    <property type="entry name" value="POLYKETIDE TRANSFERASE AF380"/>
    <property type="match status" value="1"/>
</dbReference>
<sequence>MKKMKDSGMLRSIATVLIIIGLIRWLPLGNEMMKETAIILQAIGFAMYGISIIRNKRRERKNGLAAVGLGVFMFLSFSTGLNAQQADYSKQITAFKQSFEKKSAEHLKEYISTELKFGPIPVQNTPAVLANVFARFPKLKVMEIVENKKGEARIKHEFEGLGAGESSVFFDSSGKITKIEFIENIILQELKAQQALRNSVQQPVPGELAKKHSFKKVTFPSEDGLSVTANLYEVDPDKPFILLCHQAGYNKYEYADIAPKLNEMGFNCLAIDQRSGGPFAGHKNETNEAAIQKGIKNIDMTDAEQDIRAAINYLHKKYNKKVTVWGSSYSSSLALFAAEGNKSVNAVISFSPGNYFGDQKPSIAKAIKDLKVPFFITSSKEEAKQLGALIGDIKLKENQQQFIPSSDGFHGSRALWEGQKGAEEYWTALTGFLNKVYSK</sequence>
<feature type="domain" description="Dienelactone hydrolase" evidence="3">
    <location>
        <begin position="238"/>
        <end position="378"/>
    </location>
</feature>
<feature type="transmembrane region" description="Helical" evidence="2">
    <location>
        <begin position="32"/>
        <end position="51"/>
    </location>
</feature>
<dbReference type="SUPFAM" id="SSF53474">
    <property type="entry name" value="alpha/beta-Hydrolases"/>
    <property type="match status" value="1"/>
</dbReference>
<dbReference type="PANTHER" id="PTHR22946">
    <property type="entry name" value="DIENELACTONE HYDROLASE DOMAIN-CONTAINING PROTEIN-RELATED"/>
    <property type="match status" value="1"/>
</dbReference>
<keyword evidence="2" id="KW-0472">Membrane</keyword>
<dbReference type="Pfam" id="PF01738">
    <property type="entry name" value="DLH"/>
    <property type="match status" value="1"/>
</dbReference>
<dbReference type="EMBL" id="JAABOO010000001">
    <property type="protein sequence ID" value="NER12008.1"/>
    <property type="molecule type" value="Genomic_DNA"/>
</dbReference>
<keyword evidence="2" id="KW-0812">Transmembrane</keyword>
<dbReference type="Gene3D" id="3.40.50.1820">
    <property type="entry name" value="alpha/beta hydrolase"/>
    <property type="match status" value="1"/>
</dbReference>
<reference evidence="4 5" key="1">
    <citation type="submission" date="2020-01" db="EMBL/GenBank/DDBJ databases">
        <title>Leptobacterium flavescens.</title>
        <authorList>
            <person name="Wang G."/>
        </authorList>
    </citation>
    <scope>NUCLEOTIDE SEQUENCE [LARGE SCALE GENOMIC DNA]</scope>
    <source>
        <strain evidence="4 5">KCTC 22160</strain>
    </source>
</reference>
<keyword evidence="1" id="KW-0378">Hydrolase</keyword>
<dbReference type="InterPro" id="IPR050261">
    <property type="entry name" value="FrsA_esterase"/>
</dbReference>
<evidence type="ECO:0000313" key="4">
    <source>
        <dbReference type="EMBL" id="NER12008.1"/>
    </source>
</evidence>
<dbReference type="AlphaFoldDB" id="A0A6P0UJ99"/>
<dbReference type="InterPro" id="IPR029058">
    <property type="entry name" value="AB_hydrolase_fold"/>
</dbReference>
<feature type="transmembrane region" description="Helical" evidence="2">
    <location>
        <begin position="9"/>
        <end position="26"/>
    </location>
</feature>
<evidence type="ECO:0000259" key="3">
    <source>
        <dbReference type="Pfam" id="PF01738"/>
    </source>
</evidence>
<evidence type="ECO:0000256" key="1">
    <source>
        <dbReference type="ARBA" id="ARBA00022801"/>
    </source>
</evidence>
<dbReference type="RefSeq" id="WP_163605047.1">
    <property type="nucleotide sequence ID" value="NZ_JAABOO010000001.1"/>
</dbReference>
<keyword evidence="2" id="KW-1133">Transmembrane helix</keyword>
<feature type="transmembrane region" description="Helical" evidence="2">
    <location>
        <begin position="63"/>
        <end position="81"/>
    </location>
</feature>
<name>A0A6P0UJ99_9FLAO</name>
<dbReference type="InterPro" id="IPR002925">
    <property type="entry name" value="Dienelactn_hydro"/>
</dbReference>
<keyword evidence="5" id="KW-1185">Reference proteome</keyword>
<evidence type="ECO:0000313" key="5">
    <source>
        <dbReference type="Proteomes" id="UP000468581"/>
    </source>
</evidence>
<accession>A0A6P0UJ99</accession>